<gene>
    <name evidence="5" type="ORF">A7U60_g7302</name>
</gene>
<feature type="compositionally biased region" description="Basic and acidic residues" evidence="4">
    <location>
        <begin position="248"/>
        <end position="265"/>
    </location>
</feature>
<dbReference type="Proteomes" id="UP000757232">
    <property type="component" value="Unassembled WGS sequence"/>
</dbReference>
<evidence type="ECO:0000256" key="2">
    <source>
        <dbReference type="ARBA" id="ARBA00009072"/>
    </source>
</evidence>
<sequence length="540" mass="59172">MEQTPRHDSPPSRSLDRQVVLEEDEYTEALSRIIRRDFFPSLVHLDATNNYLDALRSEDPQLINASVRQLQDLSATPAPSTTRRYQPQQTPSQTPWAAEPSDTPLHAAESFDSSRPQKRARFDANMSLDAFQAKYTSEDNSSFIQILEDENKRREEIYGWAWDAQKRVEMQRERMVEGRERMLMIEQGSVPGVKERLVIEPPKPNAGLIEDAPKEEGDESKNEEKDQENDPEKGGEGKEVAIVPQVSTDKDGKQVDVMAPKKDTRPAGVDGWKFKARNAFMFTPDADVSPHAVVKAAPAPTRGEPKAIVHASTRLPEQNEHSSGMSEPPSPTRSRIDAAIAGTPYRPRSPTDNGFSLVPSVPSPTPSELGPQAVKQLMTWGTLNSTPRILSSEDPADSKLPPSSTPFHIPAPTSREEIGHKLSNKAVKSLRAKAALMGGAGGASTGLGFRTPTGTRSSNGGDSGLMPPPNWTPRKADAAGSLTPAARRLLDRTTMGAAATRRAEAMGKTAGWERNHAGKAKEKELKDVRWTPSPALTRKR</sequence>
<evidence type="ECO:0000256" key="1">
    <source>
        <dbReference type="ARBA" id="ARBA00004123"/>
    </source>
</evidence>
<feature type="region of interest" description="Disordered" evidence="4">
    <location>
        <begin position="387"/>
        <end position="420"/>
    </location>
</feature>
<dbReference type="AlphaFoldDB" id="A0A9Q5N0F4"/>
<dbReference type="EMBL" id="LNZH02000208">
    <property type="protein sequence ID" value="OCB85652.1"/>
    <property type="molecule type" value="Genomic_DNA"/>
</dbReference>
<keyword evidence="6" id="KW-1185">Reference proteome</keyword>
<dbReference type="GO" id="GO:0071013">
    <property type="term" value="C:catalytic step 2 spliceosome"/>
    <property type="evidence" value="ECO:0007669"/>
    <property type="project" value="TreeGrafter"/>
</dbReference>
<feature type="region of interest" description="Disordered" evidence="4">
    <location>
        <begin position="199"/>
        <end position="270"/>
    </location>
</feature>
<reference evidence="5" key="1">
    <citation type="submission" date="2016-06" db="EMBL/GenBank/DDBJ databases">
        <title>Draft Genome sequence of the fungus Inonotus baumii.</title>
        <authorList>
            <person name="Zhu H."/>
            <person name="Lin W."/>
        </authorList>
    </citation>
    <scope>NUCLEOTIDE SEQUENCE</scope>
    <source>
        <strain evidence="5">821</strain>
    </source>
</reference>
<feature type="compositionally biased region" description="Basic and acidic residues" evidence="4">
    <location>
        <begin position="501"/>
        <end position="529"/>
    </location>
</feature>
<dbReference type="InterPro" id="IPR019148">
    <property type="entry name" value="Nuclear_protein_DGCR14_ESS-2"/>
</dbReference>
<protein>
    <submittedName>
        <fullName evidence="5">Uncharacterized protein</fullName>
    </submittedName>
</protein>
<organism evidence="5 6">
    <name type="scientific">Sanghuangporus baumii</name>
    <name type="common">Phellinus baumii</name>
    <dbReference type="NCBI Taxonomy" id="108892"/>
    <lineage>
        <taxon>Eukaryota</taxon>
        <taxon>Fungi</taxon>
        <taxon>Dikarya</taxon>
        <taxon>Basidiomycota</taxon>
        <taxon>Agaricomycotina</taxon>
        <taxon>Agaricomycetes</taxon>
        <taxon>Hymenochaetales</taxon>
        <taxon>Hymenochaetaceae</taxon>
        <taxon>Sanghuangporus</taxon>
    </lineage>
</organism>
<name>A0A9Q5N0F4_SANBA</name>
<keyword evidence="3" id="KW-0539">Nucleus</keyword>
<feature type="region of interest" description="Disordered" evidence="4">
    <location>
        <begin position="75"/>
        <end position="118"/>
    </location>
</feature>
<accession>A0A9Q5N0F4</accession>
<dbReference type="PANTHER" id="PTHR12940">
    <property type="entry name" value="ES-2 PROTEIN - RELATED"/>
    <property type="match status" value="1"/>
</dbReference>
<dbReference type="PANTHER" id="PTHR12940:SF0">
    <property type="entry name" value="SPLICING FACTOR ESS-2 HOMOLOG"/>
    <property type="match status" value="1"/>
</dbReference>
<comment type="similarity">
    <text evidence="2">Belongs to the ESS2 family.</text>
</comment>
<evidence type="ECO:0000313" key="6">
    <source>
        <dbReference type="Proteomes" id="UP000757232"/>
    </source>
</evidence>
<evidence type="ECO:0000313" key="5">
    <source>
        <dbReference type="EMBL" id="OCB85652.1"/>
    </source>
</evidence>
<dbReference type="Pfam" id="PF09751">
    <property type="entry name" value="Es2"/>
    <property type="match status" value="1"/>
</dbReference>
<dbReference type="OrthoDB" id="19679at2759"/>
<evidence type="ECO:0000256" key="3">
    <source>
        <dbReference type="ARBA" id="ARBA00023242"/>
    </source>
</evidence>
<feature type="region of interest" description="Disordered" evidence="4">
    <location>
        <begin position="313"/>
        <end position="369"/>
    </location>
</feature>
<feature type="compositionally biased region" description="Basic and acidic residues" evidence="4">
    <location>
        <begin position="211"/>
        <end position="239"/>
    </location>
</feature>
<comment type="subcellular location">
    <subcellularLocation>
        <location evidence="1">Nucleus</location>
    </subcellularLocation>
</comment>
<proteinExistence type="inferred from homology"/>
<feature type="region of interest" description="Disordered" evidence="4">
    <location>
        <begin position="438"/>
        <end position="480"/>
    </location>
</feature>
<evidence type="ECO:0000256" key="4">
    <source>
        <dbReference type="SAM" id="MobiDB-lite"/>
    </source>
</evidence>
<feature type="region of interest" description="Disordered" evidence="4">
    <location>
        <begin position="498"/>
        <end position="540"/>
    </location>
</feature>
<feature type="compositionally biased region" description="Polar residues" evidence="4">
    <location>
        <begin position="75"/>
        <end position="95"/>
    </location>
</feature>
<comment type="caution">
    <text evidence="5">The sequence shown here is derived from an EMBL/GenBank/DDBJ whole genome shotgun (WGS) entry which is preliminary data.</text>
</comment>